<keyword evidence="2 4" id="KW-0472">Membrane</keyword>
<evidence type="ECO:0000256" key="4">
    <source>
        <dbReference type="SAM" id="Phobius"/>
    </source>
</evidence>
<organism evidence="6 7">
    <name type="scientific">Flavobacterium quisquiliarum</name>
    <dbReference type="NCBI Taxonomy" id="1834436"/>
    <lineage>
        <taxon>Bacteria</taxon>
        <taxon>Pseudomonadati</taxon>
        <taxon>Bacteroidota</taxon>
        <taxon>Flavobacteriia</taxon>
        <taxon>Flavobacteriales</taxon>
        <taxon>Flavobacteriaceae</taxon>
        <taxon>Flavobacterium</taxon>
    </lineage>
</organism>
<accession>A0ABV8W351</accession>
<evidence type="ECO:0000256" key="1">
    <source>
        <dbReference type="ARBA" id="ARBA00004442"/>
    </source>
</evidence>
<feature type="transmembrane region" description="Helical" evidence="4">
    <location>
        <begin position="12"/>
        <end position="31"/>
    </location>
</feature>
<dbReference type="PANTHER" id="PTHR40980:SF4">
    <property type="entry name" value="TONB-DEPENDENT RECEPTOR-LIKE BETA-BARREL DOMAIN-CONTAINING PROTEIN"/>
    <property type="match status" value="1"/>
</dbReference>
<dbReference type="Proteomes" id="UP001595719">
    <property type="component" value="Unassembled WGS sequence"/>
</dbReference>
<dbReference type="Pfam" id="PF13715">
    <property type="entry name" value="CarbopepD_reg_2"/>
    <property type="match status" value="1"/>
</dbReference>
<dbReference type="SUPFAM" id="SSF56935">
    <property type="entry name" value="Porins"/>
    <property type="match status" value="1"/>
</dbReference>
<keyword evidence="4" id="KW-0812">Transmembrane</keyword>
<dbReference type="PANTHER" id="PTHR40980">
    <property type="entry name" value="PLUG DOMAIN-CONTAINING PROTEIN"/>
    <property type="match status" value="1"/>
</dbReference>
<proteinExistence type="predicted"/>
<dbReference type="Pfam" id="PF14905">
    <property type="entry name" value="OMP_b-brl_3"/>
    <property type="match status" value="1"/>
</dbReference>
<dbReference type="InterPro" id="IPR037066">
    <property type="entry name" value="Plug_dom_sf"/>
</dbReference>
<dbReference type="Gene3D" id="2.170.130.10">
    <property type="entry name" value="TonB-dependent receptor, plug domain"/>
    <property type="match status" value="1"/>
</dbReference>
<protein>
    <submittedName>
        <fullName evidence="6">TonB-dependent receptor domain-containing protein</fullName>
    </submittedName>
</protein>
<gene>
    <name evidence="6" type="ORF">ACFOY0_08990</name>
</gene>
<dbReference type="SUPFAM" id="SSF49464">
    <property type="entry name" value="Carboxypeptidase regulatory domain-like"/>
    <property type="match status" value="1"/>
</dbReference>
<name>A0ABV8W351_9FLAO</name>
<comment type="caution">
    <text evidence="6">The sequence shown here is derived from an EMBL/GenBank/DDBJ whole genome shotgun (WGS) entry which is preliminary data.</text>
</comment>
<dbReference type="InterPro" id="IPR041700">
    <property type="entry name" value="OMP_b-brl_3"/>
</dbReference>
<dbReference type="RefSeq" id="WP_246611244.1">
    <property type="nucleotide sequence ID" value="NZ_JBHSCO010000002.1"/>
</dbReference>
<sequence>MEQFCPVIKFKTINRIIFITVLFLFQINGIAQQFSIKGKIINQNKTPLEFATATLLQADKKLYQQASTDSLGNFALKAEKGNYVLIIEQFGTEFRNKEISVNQDQDLGIIEVKEQIQLEGVTVKSRKKLVEQKVDRLVFNVENSVTATGGTALDALKSTPTVRVQNETISIVGKGEVLVMIDDRLNKMTQEDLTAFLKSIPADNIKSIEVITTPPAKYEAEGNSGLINIKLKTAKANSWNANLGTSFVQRSYASGNVNGLFIYNYNKLSLQASVNKGKDQLRTTSDNRIYYTNELWKQNIKTKSETDLLSIGLGFDYKLTEKWTTGIKYLGSFNDRKSANNPLTTRYNTSGEINSYILSDVKSQNKPQMNSVNWNNSFNLDSNGKNITVDLDYFNYQKKDSRVFSGNEMNAEKENIDGTYFSAINSNVNQLKNYSAKIDITLPYSFANISFGGKGFYTNTKNDLNVFDNETGTPVLNTTYSNIFTYKEYNQALYFSAGKKLNEKWETQIGLRAEATQTEGFSENLNQTNKNNYVKLFPTAYLTYTANDNNSYSLNYSRRIRRPDFDYLNPFVIRTSPYYYSEGNPFLKPSIIDNLEFSYIHNQKWVNNIYFSQVSDFGQELAIIDPETNITKSTPINYANTYQIGLSTYYNFNKFSWWNSFMGFNLNYQNVKSKTNLIASVDGYNGYIYSNNDFTVNNSKTVFLGLNYGLQLPGRYQVFNISTLNILDISVKLLALKKNLSITLTGEDLLNAQKPLISYYSNGIKNTMKNYADSRGFRIALSYKFGNENVKSKERDFGNEEERNRAN</sequence>
<keyword evidence="3" id="KW-0998">Cell outer membrane</keyword>
<dbReference type="InterPro" id="IPR008969">
    <property type="entry name" value="CarboxyPept-like_regulatory"/>
</dbReference>
<feature type="domain" description="Outer membrane protein beta-barrel" evidence="5">
    <location>
        <begin position="379"/>
        <end position="783"/>
    </location>
</feature>
<evidence type="ECO:0000313" key="7">
    <source>
        <dbReference type="Proteomes" id="UP001595719"/>
    </source>
</evidence>
<dbReference type="EMBL" id="JBHSCO010000002">
    <property type="protein sequence ID" value="MFC4391131.1"/>
    <property type="molecule type" value="Genomic_DNA"/>
</dbReference>
<keyword evidence="7" id="KW-1185">Reference proteome</keyword>
<dbReference type="Gene3D" id="2.60.40.1120">
    <property type="entry name" value="Carboxypeptidase-like, regulatory domain"/>
    <property type="match status" value="1"/>
</dbReference>
<evidence type="ECO:0000313" key="6">
    <source>
        <dbReference type="EMBL" id="MFC4391131.1"/>
    </source>
</evidence>
<evidence type="ECO:0000256" key="3">
    <source>
        <dbReference type="ARBA" id="ARBA00023237"/>
    </source>
</evidence>
<evidence type="ECO:0000256" key="2">
    <source>
        <dbReference type="ARBA" id="ARBA00023136"/>
    </source>
</evidence>
<evidence type="ECO:0000259" key="5">
    <source>
        <dbReference type="Pfam" id="PF14905"/>
    </source>
</evidence>
<keyword evidence="6" id="KW-0675">Receptor</keyword>
<reference evidence="7" key="1">
    <citation type="journal article" date="2019" name="Int. J. Syst. Evol. Microbiol.">
        <title>The Global Catalogue of Microorganisms (GCM) 10K type strain sequencing project: providing services to taxonomists for standard genome sequencing and annotation.</title>
        <authorList>
            <consortium name="The Broad Institute Genomics Platform"/>
            <consortium name="The Broad Institute Genome Sequencing Center for Infectious Disease"/>
            <person name="Wu L."/>
            <person name="Ma J."/>
        </authorList>
    </citation>
    <scope>NUCLEOTIDE SEQUENCE [LARGE SCALE GENOMIC DNA]</scope>
    <source>
        <strain evidence="7">CGMCC 1.15345</strain>
    </source>
</reference>
<comment type="subcellular location">
    <subcellularLocation>
        <location evidence="1">Cell outer membrane</location>
    </subcellularLocation>
</comment>
<dbReference type="InterPro" id="IPR036942">
    <property type="entry name" value="Beta-barrel_TonB_sf"/>
</dbReference>
<keyword evidence="4" id="KW-1133">Transmembrane helix</keyword>
<dbReference type="Gene3D" id="2.40.170.20">
    <property type="entry name" value="TonB-dependent receptor, beta-barrel domain"/>
    <property type="match status" value="1"/>
</dbReference>